<evidence type="ECO:0000313" key="11">
    <source>
        <dbReference type="Proteomes" id="UP000306628"/>
    </source>
</evidence>
<dbReference type="InterPro" id="IPR050147">
    <property type="entry name" value="Ser/Thr_Dehydratase"/>
</dbReference>
<reference evidence="10 11" key="1">
    <citation type="submission" date="2019-05" db="EMBL/GenBank/DDBJ databases">
        <title>Draft genome sequence of Nonomuraea zeae DSM 100528.</title>
        <authorList>
            <person name="Saricaoglu S."/>
            <person name="Isik K."/>
        </authorList>
    </citation>
    <scope>NUCLEOTIDE SEQUENCE [LARGE SCALE GENOMIC DNA]</scope>
    <source>
        <strain evidence="10 11">DSM 100528</strain>
    </source>
</reference>
<dbReference type="Proteomes" id="UP000306628">
    <property type="component" value="Unassembled WGS sequence"/>
</dbReference>
<dbReference type="PANTHER" id="PTHR48078">
    <property type="entry name" value="THREONINE DEHYDRATASE, MITOCHONDRIAL-RELATED"/>
    <property type="match status" value="1"/>
</dbReference>
<dbReference type="FunFam" id="3.40.50.1100:FF:000005">
    <property type="entry name" value="Threonine dehydratase catabolic"/>
    <property type="match status" value="1"/>
</dbReference>
<dbReference type="Gene3D" id="3.40.50.1100">
    <property type="match status" value="2"/>
</dbReference>
<dbReference type="NCBIfam" id="NF006094">
    <property type="entry name" value="PRK08246.1"/>
    <property type="match status" value="1"/>
</dbReference>
<dbReference type="OrthoDB" id="9811476at2"/>
<dbReference type="InterPro" id="IPR036052">
    <property type="entry name" value="TrpB-like_PALP_sf"/>
</dbReference>
<evidence type="ECO:0000256" key="1">
    <source>
        <dbReference type="ARBA" id="ARBA00001274"/>
    </source>
</evidence>
<dbReference type="SUPFAM" id="SSF53686">
    <property type="entry name" value="Tryptophan synthase beta subunit-like PLP-dependent enzymes"/>
    <property type="match status" value="1"/>
</dbReference>
<evidence type="ECO:0000313" key="10">
    <source>
        <dbReference type="EMBL" id="TMR39878.1"/>
    </source>
</evidence>
<comment type="catalytic activity">
    <reaction evidence="1">
        <text>L-threonine = 2-oxobutanoate + NH4(+)</text>
        <dbReference type="Rhea" id="RHEA:22108"/>
        <dbReference type="ChEBI" id="CHEBI:16763"/>
        <dbReference type="ChEBI" id="CHEBI:28938"/>
        <dbReference type="ChEBI" id="CHEBI:57926"/>
        <dbReference type="EC" id="4.3.1.19"/>
    </reaction>
</comment>
<evidence type="ECO:0000256" key="5">
    <source>
        <dbReference type="ARBA" id="ARBA00022898"/>
    </source>
</evidence>
<protein>
    <recommendedName>
        <fullName evidence="4">threonine ammonia-lyase</fullName>
        <ecNumber evidence="4">4.3.1.19</ecNumber>
    </recommendedName>
    <alternativeName>
        <fullName evidence="8">Threonine deaminase</fullName>
    </alternativeName>
</protein>
<dbReference type="PANTHER" id="PTHR48078:SF6">
    <property type="entry name" value="L-THREONINE DEHYDRATASE CATABOLIC TDCB"/>
    <property type="match status" value="1"/>
</dbReference>
<dbReference type="GO" id="GO:0004794">
    <property type="term" value="F:threonine deaminase activity"/>
    <property type="evidence" value="ECO:0007669"/>
    <property type="project" value="UniProtKB-EC"/>
</dbReference>
<sequence length="315" mass="32569">MSLPVVAEDIRAAQRRISGHCRRTPTIEVRGDDFGIAHDMTMKLELLQHTGSFKPRGAFNNMLVEIAGFGEAGVAAASGGNHGIAVAYAARRLGVTATIFVPATVSPLKLAAIAELTDRVVVSGDDYDEAQQACAAYVRDSGAHEVHPYGVAATVAGQGTIALEWDEQAPGLDTVLVAAGGGGLVSGLASWWHGHRVKVVGVEPRGSRALHAALEAGGPVDVAVASVAADSLGPRNVGDLVHRICSQAVSDVVLVDDDDIVRAQAALWRSLRLPVEAGGATALAALLSAAYRPRPGERVGVLVCGGNVDPRLLNP</sequence>
<keyword evidence="5" id="KW-0663">Pyridoxal phosphate</keyword>
<feature type="domain" description="Tryptophan synthase beta chain-like PALP" evidence="9">
    <location>
        <begin position="17"/>
        <end position="305"/>
    </location>
</feature>
<keyword evidence="11" id="KW-1185">Reference proteome</keyword>
<evidence type="ECO:0000256" key="6">
    <source>
        <dbReference type="ARBA" id="ARBA00023239"/>
    </source>
</evidence>
<organism evidence="10 11">
    <name type="scientific">Nonomuraea zeae</name>
    <dbReference type="NCBI Taxonomy" id="1642303"/>
    <lineage>
        <taxon>Bacteria</taxon>
        <taxon>Bacillati</taxon>
        <taxon>Actinomycetota</taxon>
        <taxon>Actinomycetes</taxon>
        <taxon>Streptosporangiales</taxon>
        <taxon>Streptosporangiaceae</taxon>
        <taxon>Nonomuraea</taxon>
    </lineage>
</organism>
<gene>
    <name evidence="10" type="ORF">ETD85_00420</name>
</gene>
<dbReference type="EMBL" id="VCKX01000001">
    <property type="protein sequence ID" value="TMR39878.1"/>
    <property type="molecule type" value="Genomic_DNA"/>
</dbReference>
<keyword evidence="6" id="KW-0456">Lyase</keyword>
<accession>A0A5S4H3P3</accession>
<evidence type="ECO:0000256" key="4">
    <source>
        <dbReference type="ARBA" id="ARBA00012096"/>
    </source>
</evidence>
<comment type="cofactor">
    <cofactor evidence="2">
        <name>pyridoxal 5'-phosphate</name>
        <dbReference type="ChEBI" id="CHEBI:597326"/>
    </cofactor>
</comment>
<comment type="similarity">
    <text evidence="3">Belongs to the serine/threonine dehydratase family.</text>
</comment>
<evidence type="ECO:0000256" key="3">
    <source>
        <dbReference type="ARBA" id="ARBA00010869"/>
    </source>
</evidence>
<dbReference type="InterPro" id="IPR001926">
    <property type="entry name" value="TrpB-like_PALP"/>
</dbReference>
<comment type="function">
    <text evidence="7">Catalyzes the anaerobic formation of alpha-ketobutyrate and ammonia from threonine in a two-step reaction. The first step involved a dehydration of threonine and a production of enamine intermediates (aminocrotonate), which tautomerizes to its imine form (iminobutyrate). Both intermediates are unstable and short-lived. The second step is the nonenzymatic hydrolysis of the enamine/imine intermediates to form 2-ketobutyrate and free ammonia. In the low water environment of the cell, the second step is accelerated by RidA.</text>
</comment>
<dbReference type="Pfam" id="PF00291">
    <property type="entry name" value="PALP"/>
    <property type="match status" value="1"/>
</dbReference>
<proteinExistence type="inferred from homology"/>
<dbReference type="GO" id="GO:0009097">
    <property type="term" value="P:isoleucine biosynthetic process"/>
    <property type="evidence" value="ECO:0007669"/>
    <property type="project" value="TreeGrafter"/>
</dbReference>
<evidence type="ECO:0000256" key="2">
    <source>
        <dbReference type="ARBA" id="ARBA00001933"/>
    </source>
</evidence>
<evidence type="ECO:0000259" key="9">
    <source>
        <dbReference type="Pfam" id="PF00291"/>
    </source>
</evidence>
<evidence type="ECO:0000256" key="7">
    <source>
        <dbReference type="ARBA" id="ARBA00025527"/>
    </source>
</evidence>
<evidence type="ECO:0000256" key="8">
    <source>
        <dbReference type="ARBA" id="ARBA00031427"/>
    </source>
</evidence>
<comment type="caution">
    <text evidence="10">The sequence shown here is derived from an EMBL/GenBank/DDBJ whole genome shotgun (WGS) entry which is preliminary data.</text>
</comment>
<dbReference type="RefSeq" id="WP_138687534.1">
    <property type="nucleotide sequence ID" value="NZ_JBHSAZ010000052.1"/>
</dbReference>
<dbReference type="GO" id="GO:0006567">
    <property type="term" value="P:L-threonine catabolic process"/>
    <property type="evidence" value="ECO:0007669"/>
    <property type="project" value="TreeGrafter"/>
</dbReference>
<name>A0A5S4H3P3_9ACTN</name>
<dbReference type="AlphaFoldDB" id="A0A5S4H3P3"/>
<dbReference type="GO" id="GO:0003941">
    <property type="term" value="F:L-serine ammonia-lyase activity"/>
    <property type="evidence" value="ECO:0007669"/>
    <property type="project" value="TreeGrafter"/>
</dbReference>
<dbReference type="GO" id="GO:0006565">
    <property type="term" value="P:L-serine catabolic process"/>
    <property type="evidence" value="ECO:0007669"/>
    <property type="project" value="TreeGrafter"/>
</dbReference>
<dbReference type="EC" id="4.3.1.19" evidence="4"/>